<evidence type="ECO:0000259" key="12">
    <source>
        <dbReference type="PROSITE" id="PS51686"/>
    </source>
</evidence>
<evidence type="ECO:0000256" key="3">
    <source>
        <dbReference type="ARBA" id="ARBA00022603"/>
    </source>
</evidence>
<name>A0A4Q4TJV5_9PEZI</name>
<keyword evidence="4 11" id="KW-0808">Transferase</keyword>
<dbReference type="GO" id="GO:0008173">
    <property type="term" value="F:RNA methyltransferase activity"/>
    <property type="evidence" value="ECO:0007669"/>
    <property type="project" value="InterPro"/>
</dbReference>
<evidence type="ECO:0000313" key="13">
    <source>
        <dbReference type="EMBL" id="RYP07346.1"/>
    </source>
</evidence>
<keyword evidence="5 11" id="KW-0949">S-adenosyl-L-methionine</keyword>
<comment type="subcellular location">
    <subcellularLocation>
        <location evidence="1">Mitochondrion</location>
    </subcellularLocation>
</comment>
<dbReference type="PROSITE" id="PS51686">
    <property type="entry name" value="SAM_MT_RSMB_NOP"/>
    <property type="match status" value="1"/>
</dbReference>
<evidence type="ECO:0000256" key="6">
    <source>
        <dbReference type="ARBA" id="ARBA00022884"/>
    </source>
</evidence>
<feature type="binding site" evidence="11">
    <location>
        <begin position="145"/>
        <end position="151"/>
    </location>
    <ligand>
        <name>S-adenosyl-L-methionine</name>
        <dbReference type="ChEBI" id="CHEBI:59789"/>
    </ligand>
</feature>
<feature type="binding site" evidence="11">
    <location>
        <position position="213"/>
    </location>
    <ligand>
        <name>S-adenosyl-L-methionine</name>
        <dbReference type="ChEBI" id="CHEBI:59789"/>
    </ligand>
</feature>
<keyword evidence="2" id="KW-0698">rRNA processing</keyword>
<keyword evidence="7" id="KW-0809">Transit peptide</keyword>
<dbReference type="InterPro" id="IPR049560">
    <property type="entry name" value="MeTrfase_RsmB-F_NOP2_cat"/>
</dbReference>
<dbReference type="PRINTS" id="PR02008">
    <property type="entry name" value="RCMTFAMILY"/>
</dbReference>
<dbReference type="OrthoDB" id="427002at2759"/>
<evidence type="ECO:0000256" key="1">
    <source>
        <dbReference type="ARBA" id="ARBA00004173"/>
    </source>
</evidence>
<dbReference type="GO" id="GO:0005762">
    <property type="term" value="C:mitochondrial large ribosomal subunit"/>
    <property type="evidence" value="ECO:0007669"/>
    <property type="project" value="TreeGrafter"/>
</dbReference>
<dbReference type="GO" id="GO:0031167">
    <property type="term" value="P:rRNA methylation"/>
    <property type="evidence" value="ECO:0007669"/>
    <property type="project" value="TreeGrafter"/>
</dbReference>
<sequence length="378" mass="40812">MAPLSKAERKQAQAAEDSFNRSYVLQYGEERWQQALYPALLAPTRYAILVNRYAVPGIPNSFSEAEAKSLQLIGFPGTAEGSSDEPSSDLLTSYQWSAPDVETPFPPPQADPTSGLMTHWNLDAASLLAVTILDPRPGDKVLDLCAAPGGKSVALSQLLRPRHFDKTAPSLAGGCLHSNEVNAGRNKRLSSNLQSYLPAPFFKSDEAKVLRLDGTEANFAHSLPLGPGGYDKVLLDAPCSSERHVIHAHAKAKQGGRVADEIASWRSGHSKKMAKTQAALLMAALKAVRVGGRVLYATCSLSNEENDGVIEKAKELVQKERKKLGVKWDLRVGSSALVGRGLEQWGKPTKHGWIVLPDHPGGGRWGPLFFALLEKAVA</sequence>
<dbReference type="PANTHER" id="PTHR22808">
    <property type="entry name" value="NCL1 YEAST -RELATED NOL1/NOP2/FMU SUN DOMAIN-CONTAINING"/>
    <property type="match status" value="1"/>
</dbReference>
<dbReference type="SUPFAM" id="SSF53335">
    <property type="entry name" value="S-adenosyl-L-methionine-dependent methyltransferases"/>
    <property type="match status" value="1"/>
</dbReference>
<feature type="binding site" evidence="11">
    <location>
        <position position="180"/>
    </location>
    <ligand>
        <name>S-adenosyl-L-methionine</name>
        <dbReference type="ChEBI" id="CHEBI:59789"/>
    </ligand>
</feature>
<protein>
    <recommendedName>
        <fullName evidence="9">NOL1/NOP2/Sun domain family member 4</fullName>
    </recommendedName>
</protein>
<keyword evidence="8" id="KW-0496">Mitochondrion</keyword>
<dbReference type="InterPro" id="IPR023267">
    <property type="entry name" value="RCMT"/>
</dbReference>
<dbReference type="STRING" id="155417.A0A4Q4TJV5"/>
<dbReference type="PANTHER" id="PTHR22808:SF3">
    <property type="entry name" value="5-METHYLCYTOSINE RRNA METHYLTRANSFERASE NSUN4"/>
    <property type="match status" value="1"/>
</dbReference>
<evidence type="ECO:0000256" key="9">
    <source>
        <dbReference type="ARBA" id="ARBA00042050"/>
    </source>
</evidence>
<comment type="catalytic activity">
    <reaction evidence="10">
        <text>a cytidine in rRNA + S-adenosyl-L-methionine = a 5-methylcytidine in rRNA + S-adenosyl-L-homocysteine + H(+)</text>
        <dbReference type="Rhea" id="RHEA:61484"/>
        <dbReference type="Rhea" id="RHEA-COMP:15836"/>
        <dbReference type="Rhea" id="RHEA-COMP:15837"/>
        <dbReference type="ChEBI" id="CHEBI:15378"/>
        <dbReference type="ChEBI" id="CHEBI:57856"/>
        <dbReference type="ChEBI" id="CHEBI:59789"/>
        <dbReference type="ChEBI" id="CHEBI:74483"/>
        <dbReference type="ChEBI" id="CHEBI:82748"/>
    </reaction>
</comment>
<dbReference type="EMBL" id="QJNU01000099">
    <property type="protein sequence ID" value="RYP07346.1"/>
    <property type="molecule type" value="Genomic_DNA"/>
</dbReference>
<feature type="binding site" evidence="11">
    <location>
        <position position="236"/>
    </location>
    <ligand>
        <name>S-adenosyl-L-methionine</name>
        <dbReference type="ChEBI" id="CHEBI:59789"/>
    </ligand>
</feature>
<evidence type="ECO:0000313" key="14">
    <source>
        <dbReference type="Proteomes" id="UP000293360"/>
    </source>
</evidence>
<feature type="domain" description="SAM-dependent MTase RsmB/NOP-type" evidence="12">
    <location>
        <begin position="41"/>
        <end position="376"/>
    </location>
</feature>
<comment type="caution">
    <text evidence="13">The sequence shown here is derived from an EMBL/GenBank/DDBJ whole genome shotgun (WGS) entry which is preliminary data.</text>
</comment>
<evidence type="ECO:0000256" key="10">
    <source>
        <dbReference type="ARBA" id="ARBA00049302"/>
    </source>
</evidence>
<reference evidence="13 14" key="1">
    <citation type="submission" date="2018-06" db="EMBL/GenBank/DDBJ databases">
        <title>Complete Genomes of Monosporascus.</title>
        <authorList>
            <person name="Robinson A.J."/>
            <person name="Natvig D.O."/>
        </authorList>
    </citation>
    <scope>NUCLEOTIDE SEQUENCE [LARGE SCALE GENOMIC DNA]</scope>
    <source>
        <strain evidence="13 14">CBS 110550</strain>
    </source>
</reference>
<evidence type="ECO:0000256" key="11">
    <source>
        <dbReference type="PROSITE-ProRule" id="PRU01023"/>
    </source>
</evidence>
<comment type="similarity">
    <text evidence="11">Belongs to the class I-like SAM-binding methyltransferase superfamily. RsmB/NOP family.</text>
</comment>
<dbReference type="AlphaFoldDB" id="A0A4Q4TJV5"/>
<keyword evidence="6 11" id="KW-0694">RNA-binding</keyword>
<evidence type="ECO:0000256" key="7">
    <source>
        <dbReference type="ARBA" id="ARBA00022946"/>
    </source>
</evidence>
<evidence type="ECO:0000256" key="2">
    <source>
        <dbReference type="ARBA" id="ARBA00022552"/>
    </source>
</evidence>
<organism evidence="13 14">
    <name type="scientific">Monosporascus ibericus</name>
    <dbReference type="NCBI Taxonomy" id="155417"/>
    <lineage>
        <taxon>Eukaryota</taxon>
        <taxon>Fungi</taxon>
        <taxon>Dikarya</taxon>
        <taxon>Ascomycota</taxon>
        <taxon>Pezizomycotina</taxon>
        <taxon>Sordariomycetes</taxon>
        <taxon>Xylariomycetidae</taxon>
        <taxon>Xylariales</taxon>
        <taxon>Xylariales incertae sedis</taxon>
        <taxon>Monosporascus</taxon>
    </lineage>
</organism>
<dbReference type="InterPro" id="IPR001678">
    <property type="entry name" value="MeTrfase_RsmB-F_NOP2_dom"/>
</dbReference>
<keyword evidence="14" id="KW-1185">Reference proteome</keyword>
<proteinExistence type="inferred from homology"/>
<dbReference type="Pfam" id="PF01189">
    <property type="entry name" value="Methyltr_RsmB-F"/>
    <property type="match status" value="1"/>
</dbReference>
<keyword evidence="3 11" id="KW-0489">Methyltransferase</keyword>
<dbReference type="GO" id="GO:0003723">
    <property type="term" value="F:RNA binding"/>
    <property type="evidence" value="ECO:0007669"/>
    <property type="project" value="UniProtKB-UniRule"/>
</dbReference>
<evidence type="ECO:0000256" key="8">
    <source>
        <dbReference type="ARBA" id="ARBA00023128"/>
    </source>
</evidence>
<evidence type="ECO:0000256" key="5">
    <source>
        <dbReference type="ARBA" id="ARBA00022691"/>
    </source>
</evidence>
<gene>
    <name evidence="13" type="ORF">DL764_002562</name>
</gene>
<dbReference type="Proteomes" id="UP000293360">
    <property type="component" value="Unassembled WGS sequence"/>
</dbReference>
<dbReference type="InterPro" id="IPR029063">
    <property type="entry name" value="SAM-dependent_MTases_sf"/>
</dbReference>
<dbReference type="Gene3D" id="3.40.50.150">
    <property type="entry name" value="Vaccinia Virus protein VP39"/>
    <property type="match status" value="1"/>
</dbReference>
<feature type="active site" description="Nucleophile" evidence="11">
    <location>
        <position position="299"/>
    </location>
</feature>
<accession>A0A4Q4TJV5</accession>
<evidence type="ECO:0000256" key="4">
    <source>
        <dbReference type="ARBA" id="ARBA00022679"/>
    </source>
</evidence>